<reference evidence="3 4" key="1">
    <citation type="journal article" date="1992" name="Lakartidningen">
        <title>[Penicillin V and not amoxicillin is the first choice preparation in acute otitis].</title>
        <authorList>
            <person name="Kamme C."/>
            <person name="Lundgren K."/>
            <person name="Prellner K."/>
        </authorList>
    </citation>
    <scope>NUCLEOTIDE SEQUENCE [LARGE SCALE GENOMIC DNA]</scope>
    <source>
        <strain evidence="3 4">W1</strain>
    </source>
</reference>
<evidence type="ECO:0000256" key="1">
    <source>
        <dbReference type="ARBA" id="ARBA00022679"/>
    </source>
</evidence>
<feature type="domain" description="Glycosyl transferase family 1" evidence="2">
    <location>
        <begin position="56"/>
        <end position="221"/>
    </location>
</feature>
<organism evidence="3 4">
    <name type="scientific">Brachyspira aalborgi</name>
    <dbReference type="NCBI Taxonomy" id="29522"/>
    <lineage>
        <taxon>Bacteria</taxon>
        <taxon>Pseudomonadati</taxon>
        <taxon>Spirochaetota</taxon>
        <taxon>Spirochaetia</taxon>
        <taxon>Brachyspirales</taxon>
        <taxon>Brachyspiraceae</taxon>
        <taxon>Brachyspira</taxon>
    </lineage>
</organism>
<accession>A0A5C8CFB6</accession>
<dbReference type="Proteomes" id="UP000325116">
    <property type="component" value="Unassembled WGS sequence"/>
</dbReference>
<dbReference type="RefSeq" id="WP_147758391.1">
    <property type="nucleotide sequence ID" value="NZ_SAXT01000005.1"/>
</dbReference>
<dbReference type="EMBL" id="SAXT01000005">
    <property type="protein sequence ID" value="TXJ11403.1"/>
    <property type="molecule type" value="Genomic_DNA"/>
</dbReference>
<dbReference type="AlphaFoldDB" id="A0A5C8CFB6"/>
<dbReference type="GO" id="GO:0016757">
    <property type="term" value="F:glycosyltransferase activity"/>
    <property type="evidence" value="ECO:0007669"/>
    <property type="project" value="InterPro"/>
</dbReference>
<dbReference type="PANTHER" id="PTHR46401">
    <property type="entry name" value="GLYCOSYLTRANSFERASE WBBK-RELATED"/>
    <property type="match status" value="1"/>
</dbReference>
<comment type="caution">
    <text evidence="3">The sequence shown here is derived from an EMBL/GenBank/DDBJ whole genome shotgun (WGS) entry which is preliminary data.</text>
</comment>
<dbReference type="PANTHER" id="PTHR46401:SF2">
    <property type="entry name" value="GLYCOSYLTRANSFERASE WBBK-RELATED"/>
    <property type="match status" value="1"/>
</dbReference>
<keyword evidence="1 3" id="KW-0808">Transferase</keyword>
<sequence>MQQLLLYYTFRNYKNHRAFFVNSEHTKEDFIKYLNIDKDKLTNIYGGVDEKFIAKKTILNKDKLNNIVFVAGADKRKNAQGLIKGFAIAYKSEKIPKDSKLYICCKIHKDYSDFLENVIKKCNIENRVVIIGFMSDESLIKLISTSKASFFPSFYEGLGLPILESYALSTPSFASNVSSTKELVLEECSFDPYDENDIANSIVKAFNDEELCKKSVEFGKKLLEEKCNWDIASKKVVEKLKELNQNVVLDKAIFIEYNDYKLFSYDNSHVFTTIANYNDFEEINNSLLAKEYNNDFIPIEYYNKFLDKYEYNKKIFALGNSDILQYAVKEEDKNNSYLLIYKIEIFNILFDYFSNYLIDDFKKLIKNHYPNYYELIKEIDNINKIFNLLIENKIYGFKILFNLANITNVIVDNKDITDLILNEIKYYKAKINLVNNLI</sequence>
<evidence type="ECO:0000259" key="2">
    <source>
        <dbReference type="Pfam" id="PF00534"/>
    </source>
</evidence>
<name>A0A5C8CFB6_9SPIR</name>
<protein>
    <submittedName>
        <fullName evidence="3">Glycosyltransferase</fullName>
    </submittedName>
</protein>
<dbReference type="Pfam" id="PF00534">
    <property type="entry name" value="Glycos_transf_1"/>
    <property type="match status" value="1"/>
</dbReference>
<evidence type="ECO:0000313" key="4">
    <source>
        <dbReference type="Proteomes" id="UP000325116"/>
    </source>
</evidence>
<gene>
    <name evidence="3" type="ORF">EPJ80_06660</name>
</gene>
<dbReference type="GO" id="GO:0009103">
    <property type="term" value="P:lipopolysaccharide biosynthetic process"/>
    <property type="evidence" value="ECO:0007669"/>
    <property type="project" value="TreeGrafter"/>
</dbReference>
<dbReference type="SUPFAM" id="SSF53756">
    <property type="entry name" value="UDP-Glycosyltransferase/glycogen phosphorylase"/>
    <property type="match status" value="1"/>
</dbReference>
<dbReference type="InterPro" id="IPR001296">
    <property type="entry name" value="Glyco_trans_1"/>
</dbReference>
<evidence type="ECO:0000313" key="3">
    <source>
        <dbReference type="EMBL" id="TXJ11403.1"/>
    </source>
</evidence>
<dbReference type="Gene3D" id="3.40.50.2000">
    <property type="entry name" value="Glycogen Phosphorylase B"/>
    <property type="match status" value="2"/>
</dbReference>
<proteinExistence type="predicted"/>